<keyword evidence="1" id="KW-0732">Signal</keyword>
<sequence length="89" mass="10057">MKKLVAVFLILYAQMVVASEKQVLLQIKEMTCQLCAYTVNKTLRDVQGVITTKANIQNQTVRVTAQQDLDNQRLIEAIESLNYSAVVQK</sequence>
<gene>
    <name evidence="3" type="ORF">EV694_1170</name>
</gene>
<evidence type="ECO:0000259" key="2">
    <source>
        <dbReference type="PROSITE" id="PS50846"/>
    </source>
</evidence>
<comment type="caution">
    <text evidence="3">The sequence shown here is derived from an EMBL/GenBank/DDBJ whole genome shotgun (WGS) entry which is preliminary data.</text>
</comment>
<dbReference type="AlphaFoldDB" id="A0A4R1FTX1"/>
<evidence type="ECO:0000256" key="1">
    <source>
        <dbReference type="SAM" id="SignalP"/>
    </source>
</evidence>
<dbReference type="OrthoDB" id="5689309at2"/>
<feature type="domain" description="HMA" evidence="2">
    <location>
        <begin position="21"/>
        <end position="86"/>
    </location>
</feature>
<dbReference type="CDD" id="cd00371">
    <property type="entry name" value="HMA"/>
    <property type="match status" value="1"/>
</dbReference>
<dbReference type="PROSITE" id="PS50846">
    <property type="entry name" value="HMA_2"/>
    <property type="match status" value="1"/>
</dbReference>
<keyword evidence="4" id="KW-1185">Reference proteome</keyword>
<dbReference type="Pfam" id="PF00403">
    <property type="entry name" value="HMA"/>
    <property type="match status" value="1"/>
</dbReference>
<evidence type="ECO:0000313" key="3">
    <source>
        <dbReference type="EMBL" id="TCJ98746.1"/>
    </source>
</evidence>
<organism evidence="3 4">
    <name type="scientific">Volucribacter psittacicida</name>
    <dbReference type="NCBI Taxonomy" id="203482"/>
    <lineage>
        <taxon>Bacteria</taxon>
        <taxon>Pseudomonadati</taxon>
        <taxon>Pseudomonadota</taxon>
        <taxon>Gammaproteobacteria</taxon>
        <taxon>Pasteurellales</taxon>
        <taxon>Pasteurellaceae</taxon>
        <taxon>Volucribacter</taxon>
    </lineage>
</organism>
<proteinExistence type="predicted"/>
<dbReference type="InterPro" id="IPR036163">
    <property type="entry name" value="HMA_dom_sf"/>
</dbReference>
<evidence type="ECO:0000313" key="4">
    <source>
        <dbReference type="Proteomes" id="UP000294702"/>
    </source>
</evidence>
<dbReference type="SUPFAM" id="SSF55008">
    <property type="entry name" value="HMA, heavy metal-associated domain"/>
    <property type="match status" value="1"/>
</dbReference>
<dbReference type="Proteomes" id="UP000294702">
    <property type="component" value="Unassembled WGS sequence"/>
</dbReference>
<feature type="chain" id="PRO_5020246874" evidence="1">
    <location>
        <begin position="19"/>
        <end position="89"/>
    </location>
</feature>
<protein>
    <submittedName>
        <fullName evidence="3">Copper chaperone CopZ</fullName>
    </submittedName>
</protein>
<accession>A0A4R1FTX1</accession>
<dbReference type="InterPro" id="IPR006121">
    <property type="entry name" value="HMA_dom"/>
</dbReference>
<dbReference type="GO" id="GO:0046872">
    <property type="term" value="F:metal ion binding"/>
    <property type="evidence" value="ECO:0007669"/>
    <property type="project" value="InterPro"/>
</dbReference>
<name>A0A4R1FTX1_9PAST</name>
<feature type="signal peptide" evidence="1">
    <location>
        <begin position="1"/>
        <end position="18"/>
    </location>
</feature>
<reference evidence="3 4" key="1">
    <citation type="submission" date="2019-03" db="EMBL/GenBank/DDBJ databases">
        <title>Genomic Encyclopedia of Type Strains, Phase IV (KMG-IV): sequencing the most valuable type-strain genomes for metagenomic binning, comparative biology and taxonomic classification.</title>
        <authorList>
            <person name="Goeker M."/>
        </authorList>
    </citation>
    <scope>NUCLEOTIDE SEQUENCE [LARGE SCALE GENOMIC DNA]</scope>
    <source>
        <strain evidence="3 4">DSM 15534</strain>
    </source>
</reference>
<dbReference type="RefSeq" id="WP_132690402.1">
    <property type="nucleotide sequence ID" value="NZ_SMFT01000002.1"/>
</dbReference>
<dbReference type="Gene3D" id="3.30.70.100">
    <property type="match status" value="1"/>
</dbReference>
<dbReference type="EMBL" id="SMFT01000002">
    <property type="protein sequence ID" value="TCJ98746.1"/>
    <property type="molecule type" value="Genomic_DNA"/>
</dbReference>